<dbReference type="SUPFAM" id="SSF57667">
    <property type="entry name" value="beta-beta-alpha zinc fingers"/>
    <property type="match status" value="1"/>
</dbReference>
<feature type="compositionally biased region" description="Polar residues" evidence="10">
    <location>
        <begin position="500"/>
        <end position="509"/>
    </location>
</feature>
<dbReference type="InterPro" id="IPR012337">
    <property type="entry name" value="RNaseH-like_sf"/>
</dbReference>
<evidence type="ECO:0000256" key="2">
    <source>
        <dbReference type="ARBA" id="ARBA00022723"/>
    </source>
</evidence>
<dbReference type="Pfam" id="PF05699">
    <property type="entry name" value="Dimer_Tnp_hAT"/>
    <property type="match status" value="1"/>
</dbReference>
<evidence type="ECO:0000256" key="3">
    <source>
        <dbReference type="ARBA" id="ARBA00022771"/>
    </source>
</evidence>
<dbReference type="InterPro" id="IPR036236">
    <property type="entry name" value="Znf_C2H2_sf"/>
</dbReference>
<evidence type="ECO:0000256" key="4">
    <source>
        <dbReference type="ARBA" id="ARBA00022833"/>
    </source>
</evidence>
<evidence type="ECO:0000256" key="9">
    <source>
        <dbReference type="PROSITE-ProRule" id="PRU00027"/>
    </source>
</evidence>
<comment type="caution">
    <text evidence="12">The sequence shown here is derived from an EMBL/GenBank/DDBJ whole genome shotgun (WGS) entry which is preliminary data.</text>
</comment>
<dbReference type="InterPro" id="IPR052035">
    <property type="entry name" value="ZnF_BED_domain_contain"/>
</dbReference>
<evidence type="ECO:0000256" key="1">
    <source>
        <dbReference type="ARBA" id="ARBA00004123"/>
    </source>
</evidence>
<feature type="domain" description="BED-type" evidence="11">
    <location>
        <begin position="4"/>
        <end position="51"/>
    </location>
</feature>
<dbReference type="PANTHER" id="PTHR46481">
    <property type="entry name" value="ZINC FINGER BED DOMAIN-CONTAINING PROTEIN 4"/>
    <property type="match status" value="1"/>
</dbReference>
<dbReference type="GO" id="GO:0008270">
    <property type="term" value="F:zinc ion binding"/>
    <property type="evidence" value="ECO:0007669"/>
    <property type="project" value="UniProtKB-KW"/>
</dbReference>
<keyword evidence="5" id="KW-0805">Transcription regulation</keyword>
<proteinExistence type="predicted"/>
<organism evidence="12 13">
    <name type="scientific">Loxostege sticticalis</name>
    <name type="common">Beet webworm moth</name>
    <dbReference type="NCBI Taxonomy" id="481309"/>
    <lineage>
        <taxon>Eukaryota</taxon>
        <taxon>Metazoa</taxon>
        <taxon>Ecdysozoa</taxon>
        <taxon>Arthropoda</taxon>
        <taxon>Hexapoda</taxon>
        <taxon>Insecta</taxon>
        <taxon>Pterygota</taxon>
        <taxon>Neoptera</taxon>
        <taxon>Endopterygota</taxon>
        <taxon>Lepidoptera</taxon>
        <taxon>Glossata</taxon>
        <taxon>Ditrysia</taxon>
        <taxon>Pyraloidea</taxon>
        <taxon>Crambidae</taxon>
        <taxon>Pyraustinae</taxon>
        <taxon>Loxostege</taxon>
    </lineage>
</organism>
<evidence type="ECO:0000256" key="10">
    <source>
        <dbReference type="SAM" id="MobiDB-lite"/>
    </source>
</evidence>
<dbReference type="AlphaFoldDB" id="A0ABD0TP03"/>
<dbReference type="PANTHER" id="PTHR46481:SF10">
    <property type="entry name" value="ZINC FINGER BED DOMAIN-CONTAINING PROTEIN 39"/>
    <property type="match status" value="1"/>
</dbReference>
<protein>
    <recommendedName>
        <fullName evidence="11">BED-type domain-containing protein</fullName>
    </recommendedName>
</protein>
<dbReference type="Pfam" id="PF02892">
    <property type="entry name" value="zf-BED"/>
    <property type="match status" value="1"/>
</dbReference>
<evidence type="ECO:0000256" key="7">
    <source>
        <dbReference type="ARBA" id="ARBA00023163"/>
    </source>
</evidence>
<feature type="region of interest" description="Disordered" evidence="10">
    <location>
        <begin position="493"/>
        <end position="517"/>
    </location>
</feature>
<sequence>MSARKRSALWNHFETEGSDSKKAKCSYCAQVLALPNGNVGNLGRHMKSKHPTIPLVPERQALPPSSSATSPPNTTPSVPALEQINLEPLRPRYNNPQPTIRDFAIKPLPPRRAEKIDNQLMMMIAKEFHPLRLVEEEEFAKFVALLNPSYSLPTRKTISESILPKQYEKLLQVTKNKLATDSAAVCLSTDGWTSINNESFVAVTAHYISHDAAEIKLETVLLGCIKYTERHTAENICELLKTFMNDWQIKNKVTAISSDNAANMIAAVRAGNWRHIACLAHSINRAVQTSLGHISSTHVKVKQVVEYFKRSSHAQTKLKEIQKQLNVPDLKLKQDVATRWNSTYDMLTRIVAIKDAVIATLALLRNDLSLSTDDWQIIEQAIPILKIFNDVTTEISAEKNVTLSKVSPLYKIMSNFVKGLLRSAPNTPRMPQIQSLLTTLDQQLDRRFAHLESNDMYAEATILDPRFKRRGFKHDRNYETALNVLKQRVGRISQDPETIPRSTTSQSQAEAPVHPAGNPSIWEEFDREVAGLRPENSIAAGIVEVDRYIQEPMLSRQGNPLTWWHQRKEVYPHLFRYMLKRLHLTATSVPCERIFSKAGYTLSERRSRLASKKLEQLLFIGANAHLLKCEK</sequence>
<dbReference type="PROSITE" id="PS50808">
    <property type="entry name" value="ZF_BED"/>
    <property type="match status" value="1"/>
</dbReference>
<evidence type="ECO:0000256" key="8">
    <source>
        <dbReference type="ARBA" id="ARBA00023242"/>
    </source>
</evidence>
<name>A0ABD0TP03_LOXSC</name>
<dbReference type="SUPFAM" id="SSF140996">
    <property type="entry name" value="Hermes dimerisation domain"/>
    <property type="match status" value="1"/>
</dbReference>
<keyword evidence="4" id="KW-0862">Zinc</keyword>
<dbReference type="EMBL" id="JBEDNZ010000002">
    <property type="protein sequence ID" value="KAL0851069.1"/>
    <property type="molecule type" value="Genomic_DNA"/>
</dbReference>
<comment type="subcellular location">
    <subcellularLocation>
        <location evidence="1">Nucleus</location>
    </subcellularLocation>
</comment>
<dbReference type="GO" id="GO:0009791">
    <property type="term" value="P:post-embryonic development"/>
    <property type="evidence" value="ECO:0007669"/>
    <property type="project" value="UniProtKB-ARBA"/>
</dbReference>
<keyword evidence="6" id="KW-0238">DNA-binding</keyword>
<dbReference type="GO" id="GO:0005634">
    <property type="term" value="C:nucleus"/>
    <property type="evidence" value="ECO:0007669"/>
    <property type="project" value="UniProtKB-SubCell"/>
</dbReference>
<feature type="compositionally biased region" description="Low complexity" evidence="10">
    <location>
        <begin position="63"/>
        <end position="77"/>
    </location>
</feature>
<gene>
    <name evidence="12" type="ORF">ABMA28_006951</name>
</gene>
<keyword evidence="7" id="KW-0804">Transcription</keyword>
<keyword evidence="8" id="KW-0539">Nucleus</keyword>
<accession>A0ABD0TP03</accession>
<dbReference type="Proteomes" id="UP001549921">
    <property type="component" value="Unassembled WGS sequence"/>
</dbReference>
<evidence type="ECO:0000256" key="5">
    <source>
        <dbReference type="ARBA" id="ARBA00023015"/>
    </source>
</evidence>
<dbReference type="InterPro" id="IPR008906">
    <property type="entry name" value="HATC_C_dom"/>
</dbReference>
<dbReference type="InterPro" id="IPR003656">
    <property type="entry name" value="Znf_BED"/>
</dbReference>
<dbReference type="SMART" id="SM00614">
    <property type="entry name" value="ZnF_BED"/>
    <property type="match status" value="1"/>
</dbReference>
<keyword evidence="3 9" id="KW-0863">Zinc-finger</keyword>
<evidence type="ECO:0000313" key="13">
    <source>
        <dbReference type="Proteomes" id="UP001549921"/>
    </source>
</evidence>
<feature type="region of interest" description="Disordered" evidence="10">
    <location>
        <begin position="56"/>
        <end position="79"/>
    </location>
</feature>
<dbReference type="SUPFAM" id="SSF53098">
    <property type="entry name" value="Ribonuclease H-like"/>
    <property type="match status" value="1"/>
</dbReference>
<dbReference type="GO" id="GO:0003677">
    <property type="term" value="F:DNA binding"/>
    <property type="evidence" value="ECO:0007669"/>
    <property type="project" value="UniProtKB-KW"/>
</dbReference>
<reference evidence="12 13" key="1">
    <citation type="submission" date="2024-06" db="EMBL/GenBank/DDBJ databases">
        <title>A chromosome-level genome assembly of beet webworm, Loxostege sticticalis.</title>
        <authorList>
            <person name="Zhang Y."/>
        </authorList>
    </citation>
    <scope>NUCLEOTIDE SEQUENCE [LARGE SCALE GENOMIC DNA]</scope>
    <source>
        <strain evidence="12">AQ028</strain>
        <tissue evidence="12">Male pupae</tissue>
    </source>
</reference>
<evidence type="ECO:0000259" key="11">
    <source>
        <dbReference type="PROSITE" id="PS50808"/>
    </source>
</evidence>
<evidence type="ECO:0000313" key="12">
    <source>
        <dbReference type="EMBL" id="KAL0851069.1"/>
    </source>
</evidence>
<evidence type="ECO:0000256" key="6">
    <source>
        <dbReference type="ARBA" id="ARBA00023125"/>
    </source>
</evidence>
<keyword evidence="2" id="KW-0479">Metal-binding</keyword>